<sequence>MFKKILFVIAVLCFWDCSENNLPENCIRASSFSITKALNNPEFNQMRTVNGSAEILGGFQGIIVINAGLGRFIAYDKICPNNDCNSPMEYDQMNRPNILKCTCDNSEYGLGIGIGGAPQTPGFECPAIEYNVVKIGTSIRISNF</sequence>
<reference evidence="1 2" key="1">
    <citation type="submission" date="2006-02" db="EMBL/GenBank/DDBJ databases">
        <authorList>
            <person name="Murray A."/>
            <person name="Staley J."/>
            <person name="Ferriera S."/>
            <person name="Johnson J."/>
            <person name="Kravitz S."/>
            <person name="Halpern A."/>
            <person name="Remington K."/>
            <person name="Beeson K."/>
            <person name="Tran B."/>
            <person name="Rogers Y.-H."/>
            <person name="Friedman R."/>
            <person name="Venter J.C."/>
        </authorList>
    </citation>
    <scope>NUCLEOTIDE SEQUENCE [LARGE SCALE GENOMIC DNA]</scope>
    <source>
        <strain evidence="1 2">23-P</strain>
    </source>
</reference>
<dbReference type="Proteomes" id="UP000003053">
    <property type="component" value="Unassembled WGS sequence"/>
</dbReference>
<keyword evidence="1" id="KW-0456">Lyase</keyword>
<dbReference type="EMBL" id="AAOG01000001">
    <property type="protein sequence ID" value="EAR13200.1"/>
    <property type="molecule type" value="Genomic_DNA"/>
</dbReference>
<dbReference type="EC" id="4.1.1.21" evidence="1"/>
<dbReference type="eggNOG" id="ENOG502ZXT1">
    <property type="taxonomic scope" value="Bacteria"/>
</dbReference>
<keyword evidence="2" id="KW-1185">Reference proteome</keyword>
<dbReference type="AlphaFoldDB" id="A4BW59"/>
<protein>
    <submittedName>
        <fullName evidence="1">Phosphoribosylaminoimidazole carboxylase</fullName>
        <ecNumber evidence="1">4.1.1.21</ecNumber>
    </submittedName>
</protein>
<dbReference type="HOGENOM" id="CLU_1853376_0_0_10"/>
<evidence type="ECO:0000313" key="2">
    <source>
        <dbReference type="Proteomes" id="UP000003053"/>
    </source>
</evidence>
<dbReference type="GO" id="GO:0004638">
    <property type="term" value="F:phosphoribosylaminoimidazole carboxylase activity"/>
    <property type="evidence" value="ECO:0007669"/>
    <property type="project" value="UniProtKB-EC"/>
</dbReference>
<name>A4BW59_9FLAO</name>
<organism evidence="1 2">
    <name type="scientific">Polaribacter irgensii 23-P</name>
    <dbReference type="NCBI Taxonomy" id="313594"/>
    <lineage>
        <taxon>Bacteria</taxon>
        <taxon>Pseudomonadati</taxon>
        <taxon>Bacteroidota</taxon>
        <taxon>Flavobacteriia</taxon>
        <taxon>Flavobacteriales</taxon>
        <taxon>Flavobacteriaceae</taxon>
    </lineage>
</organism>
<dbReference type="STRING" id="313594.PI23P_01862"/>
<comment type="caution">
    <text evidence="1">The sequence shown here is derived from an EMBL/GenBank/DDBJ whole genome shotgun (WGS) entry which is preliminary data.</text>
</comment>
<proteinExistence type="predicted"/>
<gene>
    <name evidence="1" type="ORF">PI23P_01862</name>
</gene>
<accession>A4BW59</accession>
<evidence type="ECO:0000313" key="1">
    <source>
        <dbReference type="EMBL" id="EAR13200.1"/>
    </source>
</evidence>
<dbReference type="OrthoDB" id="1201186at2"/>
<dbReference type="RefSeq" id="WP_004568994.1">
    <property type="nucleotide sequence ID" value="NZ_CH724148.1"/>
</dbReference>